<dbReference type="InterPro" id="IPR005238">
    <property type="entry name" value="ComB-like"/>
</dbReference>
<evidence type="ECO:0000256" key="6">
    <source>
        <dbReference type="ARBA" id="ARBA00022842"/>
    </source>
</evidence>
<dbReference type="InterPro" id="IPR036702">
    <property type="entry name" value="ComB-like_sf"/>
</dbReference>
<dbReference type="Proteomes" id="UP000318081">
    <property type="component" value="Chromosome"/>
</dbReference>
<dbReference type="EMBL" id="CP036432">
    <property type="protein sequence ID" value="QDV84036.1"/>
    <property type="molecule type" value="Genomic_DNA"/>
</dbReference>
<dbReference type="GO" id="GO:0050532">
    <property type="term" value="F:2-phosphosulfolactate phosphatase activity"/>
    <property type="evidence" value="ECO:0007669"/>
    <property type="project" value="UniProtKB-EC"/>
</dbReference>
<dbReference type="EC" id="3.1.3.71" evidence="3"/>
<dbReference type="Gene3D" id="3.90.1560.10">
    <property type="entry name" value="ComB-like"/>
    <property type="match status" value="1"/>
</dbReference>
<proteinExistence type="inferred from homology"/>
<comment type="cofactor">
    <cofactor evidence="1">
        <name>Mg(2+)</name>
        <dbReference type="ChEBI" id="CHEBI:18420"/>
    </cofactor>
</comment>
<dbReference type="Pfam" id="PF04029">
    <property type="entry name" value="2-ph_phosp"/>
    <property type="match status" value="1"/>
</dbReference>
<accession>A0ABX5XRS5</accession>
<comment type="similarity">
    <text evidence="2">Belongs to the ComB family.</text>
</comment>
<name>A0ABX5XRS5_9BACT</name>
<dbReference type="PANTHER" id="PTHR37311">
    <property type="entry name" value="2-PHOSPHOSULFOLACTATE PHOSPHATASE-RELATED"/>
    <property type="match status" value="1"/>
</dbReference>
<sequence>MNQSISVSLTPSELSPECDLHQACSIIIDVLRATSVMATAGQSGVRRMITCENIHAAAQFADQAAIRPLLCGERHCKPIDGFDLGNSPAEYTPERVADRDLVLTTTNGTRAIHAAMRSRRLLAASFLNLDATLAAVRSEPHLQIVCAGTNGQISYEDVLLAGAIIDRLAPPDSDGSEPSGHIDDSARIAWSVWRQADGNTRPLQQSLRHSLGGRNLIEAGYEADLERCAQVGTIDGIVERAEPGKTVFEFRRLAVSK</sequence>
<gene>
    <name evidence="8" type="primary">comB</name>
    <name evidence="8" type="ORF">TBK1r_29790</name>
</gene>
<evidence type="ECO:0000256" key="3">
    <source>
        <dbReference type="ARBA" id="ARBA00012953"/>
    </source>
</evidence>
<dbReference type="SUPFAM" id="SSF142823">
    <property type="entry name" value="ComB-like"/>
    <property type="match status" value="1"/>
</dbReference>
<evidence type="ECO:0000313" key="8">
    <source>
        <dbReference type="EMBL" id="QDV84036.1"/>
    </source>
</evidence>
<evidence type="ECO:0000256" key="5">
    <source>
        <dbReference type="ARBA" id="ARBA00022801"/>
    </source>
</evidence>
<evidence type="ECO:0000256" key="7">
    <source>
        <dbReference type="ARBA" id="ARBA00033711"/>
    </source>
</evidence>
<keyword evidence="5 8" id="KW-0378">Hydrolase</keyword>
<keyword evidence="6" id="KW-0460">Magnesium</keyword>
<evidence type="ECO:0000256" key="2">
    <source>
        <dbReference type="ARBA" id="ARBA00009997"/>
    </source>
</evidence>
<organism evidence="8 9">
    <name type="scientific">Stieleria magnilauensis</name>
    <dbReference type="NCBI Taxonomy" id="2527963"/>
    <lineage>
        <taxon>Bacteria</taxon>
        <taxon>Pseudomonadati</taxon>
        <taxon>Planctomycetota</taxon>
        <taxon>Planctomycetia</taxon>
        <taxon>Pirellulales</taxon>
        <taxon>Pirellulaceae</taxon>
        <taxon>Stieleria</taxon>
    </lineage>
</organism>
<protein>
    <recommendedName>
        <fullName evidence="4">Probable 2-phosphosulfolactate phosphatase</fullName>
        <ecNumber evidence="3">3.1.3.71</ecNumber>
    </recommendedName>
</protein>
<evidence type="ECO:0000313" key="9">
    <source>
        <dbReference type="Proteomes" id="UP000318081"/>
    </source>
</evidence>
<evidence type="ECO:0000256" key="1">
    <source>
        <dbReference type="ARBA" id="ARBA00001946"/>
    </source>
</evidence>
<dbReference type="RefSeq" id="WP_145211717.1">
    <property type="nucleotide sequence ID" value="NZ_CP036432.1"/>
</dbReference>
<reference evidence="8 9" key="1">
    <citation type="submission" date="2019-02" db="EMBL/GenBank/DDBJ databases">
        <title>Deep-cultivation of Planctomycetes and their phenomic and genomic characterization uncovers novel biology.</title>
        <authorList>
            <person name="Wiegand S."/>
            <person name="Jogler M."/>
            <person name="Boedeker C."/>
            <person name="Pinto D."/>
            <person name="Vollmers J."/>
            <person name="Rivas-Marin E."/>
            <person name="Kohn T."/>
            <person name="Peeters S.H."/>
            <person name="Heuer A."/>
            <person name="Rast P."/>
            <person name="Oberbeckmann S."/>
            <person name="Bunk B."/>
            <person name="Jeske O."/>
            <person name="Meyerdierks A."/>
            <person name="Storesund J.E."/>
            <person name="Kallscheuer N."/>
            <person name="Luecker S."/>
            <person name="Lage O.M."/>
            <person name="Pohl T."/>
            <person name="Merkel B.J."/>
            <person name="Hornburger P."/>
            <person name="Mueller R.-W."/>
            <person name="Bruemmer F."/>
            <person name="Labrenz M."/>
            <person name="Spormann A.M."/>
            <person name="Op den Camp H."/>
            <person name="Overmann J."/>
            <person name="Amann R."/>
            <person name="Jetten M.S.M."/>
            <person name="Mascher T."/>
            <person name="Medema M.H."/>
            <person name="Devos D.P."/>
            <person name="Kaster A.-K."/>
            <person name="Ovreas L."/>
            <person name="Rohde M."/>
            <person name="Galperin M.Y."/>
            <person name="Jogler C."/>
        </authorList>
    </citation>
    <scope>NUCLEOTIDE SEQUENCE [LARGE SCALE GENOMIC DNA]</scope>
    <source>
        <strain evidence="8 9">TBK1r</strain>
    </source>
</reference>
<keyword evidence="9" id="KW-1185">Reference proteome</keyword>
<evidence type="ECO:0000256" key="4">
    <source>
        <dbReference type="ARBA" id="ARBA00021948"/>
    </source>
</evidence>
<dbReference type="PANTHER" id="PTHR37311:SF1">
    <property type="entry name" value="2-PHOSPHOSULFOLACTATE PHOSPHATASE-RELATED"/>
    <property type="match status" value="1"/>
</dbReference>
<comment type="catalytic activity">
    <reaction evidence="7">
        <text>(2R)-O-phospho-3-sulfolactate + H2O = (2R)-3-sulfolactate + phosphate</text>
        <dbReference type="Rhea" id="RHEA:23416"/>
        <dbReference type="ChEBI" id="CHEBI:15377"/>
        <dbReference type="ChEBI" id="CHEBI:15597"/>
        <dbReference type="ChEBI" id="CHEBI:43474"/>
        <dbReference type="ChEBI" id="CHEBI:58738"/>
        <dbReference type="EC" id="3.1.3.71"/>
    </reaction>
</comment>